<gene>
    <name evidence="1" type="ORF">BECKH772C_GA0070978_1000144</name>
    <name evidence="2" type="ORF">BECKH772C_GA0070978_101768</name>
</gene>
<reference evidence="2" key="1">
    <citation type="submission" date="2019-02" db="EMBL/GenBank/DDBJ databases">
        <authorList>
            <person name="Gruber-Vodicka R. H."/>
            <person name="Seah K. B. B."/>
        </authorList>
    </citation>
    <scope>NUCLEOTIDE SEQUENCE</scope>
    <source>
        <strain evidence="2">BECK_SA2B12</strain>
    </source>
</reference>
<evidence type="ECO:0000313" key="1">
    <source>
        <dbReference type="EMBL" id="VFJ94895.1"/>
    </source>
</evidence>
<organism evidence="2">
    <name type="scientific">Candidatus Kentrum eta</name>
    <dbReference type="NCBI Taxonomy" id="2126337"/>
    <lineage>
        <taxon>Bacteria</taxon>
        <taxon>Pseudomonadati</taxon>
        <taxon>Pseudomonadota</taxon>
        <taxon>Gammaproteobacteria</taxon>
        <taxon>Candidatus Kentrum</taxon>
    </lineage>
</organism>
<accession>A0A450VHS7</accession>
<dbReference type="EMBL" id="CAADFJ010000001">
    <property type="protein sequence ID" value="VFJ94895.1"/>
    <property type="molecule type" value="Genomic_DNA"/>
</dbReference>
<sequence length="82" mass="9142">MIELGGIAICCPMNAEILTMVEVNKKTEALPVRQNTKDIEMGEEQLSVLIKEAGEEARGKKREVMARHYDRLRDAVNRAAAS</sequence>
<evidence type="ECO:0000313" key="2">
    <source>
        <dbReference type="EMBL" id="VFK04364.1"/>
    </source>
</evidence>
<proteinExistence type="predicted"/>
<dbReference type="EMBL" id="CAADFJ010000176">
    <property type="protein sequence ID" value="VFK04364.1"/>
    <property type="molecule type" value="Genomic_DNA"/>
</dbReference>
<protein>
    <submittedName>
        <fullName evidence="2">Uncharacterized protein</fullName>
    </submittedName>
</protein>
<name>A0A450VHS7_9GAMM</name>
<dbReference type="AlphaFoldDB" id="A0A450VHS7"/>